<dbReference type="RefSeq" id="WP_173073532.1">
    <property type="nucleotide sequence ID" value="NZ_CP041345.1"/>
</dbReference>
<dbReference type="InterPro" id="IPR011604">
    <property type="entry name" value="PDDEXK-like_dom_sf"/>
</dbReference>
<protein>
    <recommendedName>
        <fullName evidence="12">DNA 3'-5' helicase</fullName>
        <ecNumber evidence="12">5.6.2.4</ecNumber>
    </recommendedName>
</protein>
<feature type="domain" description="UvrD-like helicase C-terminal" evidence="16">
    <location>
        <begin position="484"/>
        <end position="742"/>
    </location>
</feature>
<dbReference type="GO" id="GO:0005524">
    <property type="term" value="F:ATP binding"/>
    <property type="evidence" value="ECO:0007669"/>
    <property type="project" value="UniProtKB-UniRule"/>
</dbReference>
<proteinExistence type="predicted"/>
<name>A0A7D4BJI8_9BACT</name>
<evidence type="ECO:0000256" key="1">
    <source>
        <dbReference type="ARBA" id="ARBA00022722"/>
    </source>
</evidence>
<dbReference type="Pfam" id="PF13361">
    <property type="entry name" value="UvrD_C"/>
    <property type="match status" value="1"/>
</dbReference>
<dbReference type="PANTHER" id="PTHR11070:SF67">
    <property type="entry name" value="DNA 3'-5' HELICASE"/>
    <property type="match status" value="1"/>
</dbReference>
<dbReference type="InterPro" id="IPR000212">
    <property type="entry name" value="DNA_helicase_UvrD/REP"/>
</dbReference>
<keyword evidence="7 14" id="KW-0067">ATP-binding</keyword>
<evidence type="ECO:0000256" key="14">
    <source>
        <dbReference type="PROSITE-ProRule" id="PRU00560"/>
    </source>
</evidence>
<evidence type="ECO:0000256" key="9">
    <source>
        <dbReference type="ARBA" id="ARBA00023204"/>
    </source>
</evidence>
<dbReference type="Proteomes" id="UP000500961">
    <property type="component" value="Chromosome"/>
</dbReference>
<keyword evidence="6" id="KW-0269">Exonuclease</keyword>
<keyword evidence="4 14" id="KW-0378">Hydrolase</keyword>
<dbReference type="EMBL" id="CP041345">
    <property type="protein sequence ID" value="QKG79619.1"/>
    <property type="molecule type" value="Genomic_DNA"/>
</dbReference>
<dbReference type="PROSITE" id="PS51217">
    <property type="entry name" value="UVRD_HELICASE_CTER"/>
    <property type="match status" value="1"/>
</dbReference>
<comment type="catalytic activity">
    <reaction evidence="13">
        <text>ATP + H2O = ADP + phosphate + H(+)</text>
        <dbReference type="Rhea" id="RHEA:13065"/>
        <dbReference type="ChEBI" id="CHEBI:15377"/>
        <dbReference type="ChEBI" id="CHEBI:15378"/>
        <dbReference type="ChEBI" id="CHEBI:30616"/>
        <dbReference type="ChEBI" id="CHEBI:43474"/>
        <dbReference type="ChEBI" id="CHEBI:456216"/>
        <dbReference type="EC" id="5.6.2.4"/>
    </reaction>
</comment>
<keyword evidence="10" id="KW-0413">Isomerase</keyword>
<evidence type="ECO:0000256" key="2">
    <source>
        <dbReference type="ARBA" id="ARBA00022741"/>
    </source>
</evidence>
<keyword evidence="9" id="KW-0234">DNA repair</keyword>
<dbReference type="PROSITE" id="PS51198">
    <property type="entry name" value="UVRD_HELICASE_ATP_BIND"/>
    <property type="match status" value="1"/>
</dbReference>
<dbReference type="PANTHER" id="PTHR11070">
    <property type="entry name" value="UVRD / RECB / PCRA DNA HELICASE FAMILY MEMBER"/>
    <property type="match status" value="1"/>
</dbReference>
<evidence type="ECO:0000313" key="17">
    <source>
        <dbReference type="EMBL" id="QKG79619.1"/>
    </source>
</evidence>
<evidence type="ECO:0000256" key="8">
    <source>
        <dbReference type="ARBA" id="ARBA00023125"/>
    </source>
</evidence>
<evidence type="ECO:0000313" key="18">
    <source>
        <dbReference type="Proteomes" id="UP000500961"/>
    </source>
</evidence>
<evidence type="ECO:0000256" key="12">
    <source>
        <dbReference type="ARBA" id="ARBA00034808"/>
    </source>
</evidence>
<dbReference type="Gene3D" id="3.90.320.10">
    <property type="match status" value="1"/>
</dbReference>
<dbReference type="KEGG" id="ttz:FHG85_04865"/>
<evidence type="ECO:0000259" key="15">
    <source>
        <dbReference type="PROSITE" id="PS51198"/>
    </source>
</evidence>
<evidence type="ECO:0000256" key="10">
    <source>
        <dbReference type="ARBA" id="ARBA00023235"/>
    </source>
</evidence>
<dbReference type="GO" id="GO:0003677">
    <property type="term" value="F:DNA binding"/>
    <property type="evidence" value="ECO:0007669"/>
    <property type="project" value="UniProtKB-KW"/>
</dbReference>
<dbReference type="GO" id="GO:0000725">
    <property type="term" value="P:recombinational repair"/>
    <property type="evidence" value="ECO:0007669"/>
    <property type="project" value="TreeGrafter"/>
</dbReference>
<dbReference type="InterPro" id="IPR014017">
    <property type="entry name" value="DNA_helicase_UvrD-like_C"/>
</dbReference>
<dbReference type="Pfam" id="PF00580">
    <property type="entry name" value="UvrD-helicase"/>
    <property type="match status" value="1"/>
</dbReference>
<keyword evidence="1" id="KW-0540">Nuclease</keyword>
<evidence type="ECO:0000256" key="7">
    <source>
        <dbReference type="ARBA" id="ARBA00022840"/>
    </source>
</evidence>
<dbReference type="Gene3D" id="3.40.50.300">
    <property type="entry name" value="P-loop containing nucleotide triphosphate hydrolases"/>
    <property type="match status" value="3"/>
</dbReference>
<evidence type="ECO:0000256" key="6">
    <source>
        <dbReference type="ARBA" id="ARBA00022839"/>
    </source>
</evidence>
<organism evidence="17 18">
    <name type="scientific">Tenuifilum thalassicum</name>
    <dbReference type="NCBI Taxonomy" id="2590900"/>
    <lineage>
        <taxon>Bacteria</taxon>
        <taxon>Pseudomonadati</taxon>
        <taxon>Bacteroidota</taxon>
        <taxon>Bacteroidia</taxon>
        <taxon>Bacteroidales</taxon>
        <taxon>Tenuifilaceae</taxon>
        <taxon>Tenuifilum</taxon>
    </lineage>
</organism>
<dbReference type="SUPFAM" id="SSF52540">
    <property type="entry name" value="P-loop containing nucleoside triphosphate hydrolases"/>
    <property type="match status" value="1"/>
</dbReference>
<evidence type="ECO:0000256" key="13">
    <source>
        <dbReference type="ARBA" id="ARBA00048988"/>
    </source>
</evidence>
<keyword evidence="18" id="KW-1185">Reference proteome</keyword>
<reference evidence="17 18" key="1">
    <citation type="submission" date="2019-07" db="EMBL/GenBank/DDBJ databases">
        <title>Thalassofilum flectens gen. nov., sp. nov., a novel moderate thermophilic anaerobe from a shallow sea hot spring in Kunashir Island (Russia), representing a new family in the order Bacteroidales, and proposal of Thalassofilacea fam. nov.</title>
        <authorList>
            <person name="Kochetkova T.V."/>
            <person name="Podosokorskaya O.A."/>
            <person name="Novikov A."/>
            <person name="Elcheninov A.G."/>
            <person name="Toshchakov S.V."/>
            <person name="Kublanov I.V."/>
        </authorList>
    </citation>
    <scope>NUCLEOTIDE SEQUENCE [LARGE SCALE GENOMIC DNA]</scope>
    <source>
        <strain evidence="17 18">38-H</strain>
    </source>
</reference>
<dbReference type="EC" id="5.6.2.4" evidence="12"/>
<evidence type="ECO:0000256" key="5">
    <source>
        <dbReference type="ARBA" id="ARBA00022806"/>
    </source>
</evidence>
<feature type="binding site" evidence="14">
    <location>
        <begin position="9"/>
        <end position="16"/>
    </location>
    <ligand>
        <name>ATP</name>
        <dbReference type="ChEBI" id="CHEBI:30616"/>
    </ligand>
</feature>
<evidence type="ECO:0000256" key="11">
    <source>
        <dbReference type="ARBA" id="ARBA00034617"/>
    </source>
</evidence>
<keyword evidence="8" id="KW-0238">DNA-binding</keyword>
<dbReference type="GO" id="GO:0043138">
    <property type="term" value="F:3'-5' DNA helicase activity"/>
    <property type="evidence" value="ECO:0007669"/>
    <property type="project" value="UniProtKB-EC"/>
</dbReference>
<comment type="catalytic activity">
    <reaction evidence="11">
        <text>Couples ATP hydrolysis with the unwinding of duplex DNA by translocating in the 3'-5' direction.</text>
        <dbReference type="EC" id="5.6.2.4"/>
    </reaction>
</comment>
<gene>
    <name evidence="17" type="ORF">FHG85_04865</name>
</gene>
<dbReference type="AlphaFoldDB" id="A0A7D4BJI8"/>
<dbReference type="InterPro" id="IPR027417">
    <property type="entry name" value="P-loop_NTPase"/>
</dbReference>
<feature type="domain" description="UvrD-like helicase ATP-binding" evidence="15">
    <location>
        <begin position="1"/>
        <end position="467"/>
    </location>
</feature>
<evidence type="ECO:0000259" key="16">
    <source>
        <dbReference type="PROSITE" id="PS51217"/>
    </source>
</evidence>
<dbReference type="InterPro" id="IPR014016">
    <property type="entry name" value="UvrD-like_ATP-bd"/>
</dbReference>
<dbReference type="Gene3D" id="1.10.3170.10">
    <property type="entry name" value="Recbcd, chain B, domain 2"/>
    <property type="match status" value="1"/>
</dbReference>
<evidence type="ECO:0000256" key="4">
    <source>
        <dbReference type="ARBA" id="ARBA00022801"/>
    </source>
</evidence>
<keyword evidence="3" id="KW-0227">DNA damage</keyword>
<keyword evidence="2 14" id="KW-0547">Nucleotide-binding</keyword>
<keyword evidence="5 14" id="KW-0347">Helicase</keyword>
<dbReference type="GO" id="GO:0005829">
    <property type="term" value="C:cytosol"/>
    <property type="evidence" value="ECO:0007669"/>
    <property type="project" value="TreeGrafter"/>
</dbReference>
<evidence type="ECO:0000256" key="3">
    <source>
        <dbReference type="ARBA" id="ARBA00022763"/>
    </source>
</evidence>
<dbReference type="GO" id="GO:0004527">
    <property type="term" value="F:exonuclease activity"/>
    <property type="evidence" value="ECO:0007669"/>
    <property type="project" value="UniProtKB-KW"/>
</dbReference>
<accession>A0A7D4BJI8</accession>
<sequence length="1064" mass="122727">MSELKVYKASAGSGKTFRLVAEYLKLLIQNPNAYRETLAVTFTNKATAEMKERIINHLYKIKTGQKDELLESLVEETGKDKEFIKKQAETALSKILHDYSMFSISTIDSFVQRIIQNLLWELGEHGNNDLVIEHVPYIEKATDSLLDELTKQSELFEHFAKLIEQKLNDNKSPNIQKDIIELGKMLFNERYRLLSTDEKKRLHDKSTLNELRNETKRLIDEIYDKVKKGANEIISIILSSGINGLNSDNFQNYFKKSKGVLPTLVKLSELKPFQRIELKSADENATSDISAWLTKEQLKKMQGFVEQQLMPAYREFYNYLSSSYKLYNTALAINDNLPTLMIINELYLKFREILKDDGVMLLSDGNSLLNEFVNQSDTPFVYEKIGTRYMNYMIDEFQDTSQMQWKNFEPLITDSIGSNGLSMVVGDMKQSIYRWRNGDWRIMADIEANPQLYNREIISLSKNYRSTKTVVYFNNAFFKNVVAKYKPDSSDIDLDALYRDVEQVVDDEKKQGCVEVAFLPPRTDSPNDAFTTYIKDLLIDLKLRGYNPGDIAFLVRKNAQGREMADLLLRLKESEKELSNFIEIVSDDVLTLNASAAVRLCIAALKIALNPNDSLAIAQFQKEQALLFDSIIQVRDLNNWADVFFDENSDSFDWLSSIRFYPLGNMIEAIIEKYLAVDENIIKGHLPYLTLLHENAINFSYRGTSSLSKFIEWYDQIGKDQKLTMAQSNNAINILTIHKSKGLGFPIIIFPYADLLEQRDPHDDIRWFKPDSTSNEILDNFPLFPILPKKELLNTYFEKEHIEEKFNKTIDKINLQYVAFTRAKNELYIIVTDDKLKNSENELDNVLSQNKFASTLPNQTGINPEVKNIENGRIYLYGKKDDKHSEKTQTQDENKEVIASYPINAIKSKIAPQFQIDSIESNTESDLQHGIAMHAILSKIITLNDIDNAVDWAILNGYLNTNQKQEVVSSLKSILNESLYKEWFSDKWEVKTEASIINTDGSVYRPDRVLINSKQAVIIDFKFGLPASKHKKQVQLYKKLLASMGYDDVKGYLWYFQLNRHEQI</sequence>